<feature type="compositionally biased region" description="Polar residues" evidence="1">
    <location>
        <begin position="127"/>
        <end position="137"/>
    </location>
</feature>
<reference evidence="2" key="1">
    <citation type="journal article" date="2022" name="Int. J. Mol. Sci.">
        <title>Draft Genome of Tanacetum Coccineum: Genomic Comparison of Closely Related Tanacetum-Family Plants.</title>
        <authorList>
            <person name="Yamashiro T."/>
            <person name="Shiraishi A."/>
            <person name="Nakayama K."/>
            <person name="Satake H."/>
        </authorList>
    </citation>
    <scope>NUCLEOTIDE SEQUENCE</scope>
</reference>
<dbReference type="EMBL" id="BQNB010009749">
    <property type="protein sequence ID" value="GJS67867.1"/>
    <property type="molecule type" value="Genomic_DNA"/>
</dbReference>
<feature type="compositionally biased region" description="Basic and acidic residues" evidence="1">
    <location>
        <begin position="26"/>
        <end position="36"/>
    </location>
</feature>
<sequence>MDFMDLDSPEDDQPIIVKDEEDEEVHVEKDDAEKSQNSKLKKEKIKVEAEVAFLSAQPTYPNVEQLSELLAKIKTLDSLLSLLNKVTEALDRFAQAIEHASQKAGDQGVPLAGQAGTHPVEGKKNIKTSYNHSSSPQPEGELIKKDKGKKAMSSRDAGEEGIETESDEANLTGPMGESSKKKKLKKFDFVIEGGDHIHLTVKQIKEQKRIEESIKADLAKQEMVLGKKELVDLLGIDVVKGFYKAKLHYDKYCDKMLNRMVQSKITNCDVLTRKGPITLKVYKEDGTNEIIPDLKASDLHLGEWREVMQVCPNIKGAGWSTIYGQIKTRMDYLHKTKAELEINFSKSLSQPRSLNHQFNFVTIEDFRDFSNEMLYTEQELFFRLHQGPRLDDHARTFSSFLLAEVDKRNLNPLKKMRTIKQLSQWML</sequence>
<evidence type="ECO:0000256" key="1">
    <source>
        <dbReference type="SAM" id="MobiDB-lite"/>
    </source>
</evidence>
<proteinExistence type="predicted"/>
<comment type="caution">
    <text evidence="2">The sequence shown here is derived from an EMBL/GenBank/DDBJ whole genome shotgun (WGS) entry which is preliminary data.</text>
</comment>
<name>A0ABQ4XS66_9ASTR</name>
<gene>
    <name evidence="2" type="ORF">Tco_0682432</name>
</gene>
<organism evidence="2 3">
    <name type="scientific">Tanacetum coccineum</name>
    <dbReference type="NCBI Taxonomy" id="301880"/>
    <lineage>
        <taxon>Eukaryota</taxon>
        <taxon>Viridiplantae</taxon>
        <taxon>Streptophyta</taxon>
        <taxon>Embryophyta</taxon>
        <taxon>Tracheophyta</taxon>
        <taxon>Spermatophyta</taxon>
        <taxon>Magnoliopsida</taxon>
        <taxon>eudicotyledons</taxon>
        <taxon>Gunneridae</taxon>
        <taxon>Pentapetalae</taxon>
        <taxon>asterids</taxon>
        <taxon>campanulids</taxon>
        <taxon>Asterales</taxon>
        <taxon>Asteraceae</taxon>
        <taxon>Asteroideae</taxon>
        <taxon>Anthemideae</taxon>
        <taxon>Anthemidinae</taxon>
        <taxon>Tanacetum</taxon>
    </lineage>
</organism>
<feature type="compositionally biased region" description="Acidic residues" evidence="1">
    <location>
        <begin position="1"/>
        <end position="25"/>
    </location>
</feature>
<feature type="compositionally biased region" description="Acidic residues" evidence="1">
    <location>
        <begin position="159"/>
        <end position="168"/>
    </location>
</feature>
<accession>A0ABQ4XS66</accession>
<evidence type="ECO:0000313" key="2">
    <source>
        <dbReference type="EMBL" id="GJS67867.1"/>
    </source>
</evidence>
<reference evidence="2" key="2">
    <citation type="submission" date="2022-01" db="EMBL/GenBank/DDBJ databases">
        <authorList>
            <person name="Yamashiro T."/>
            <person name="Shiraishi A."/>
            <person name="Satake H."/>
            <person name="Nakayama K."/>
        </authorList>
    </citation>
    <scope>NUCLEOTIDE SEQUENCE</scope>
</reference>
<evidence type="ECO:0000313" key="3">
    <source>
        <dbReference type="Proteomes" id="UP001151760"/>
    </source>
</evidence>
<feature type="region of interest" description="Disordered" evidence="1">
    <location>
        <begin position="1"/>
        <end position="41"/>
    </location>
</feature>
<feature type="region of interest" description="Disordered" evidence="1">
    <location>
        <begin position="102"/>
        <end position="179"/>
    </location>
</feature>
<dbReference type="Proteomes" id="UP001151760">
    <property type="component" value="Unassembled WGS sequence"/>
</dbReference>
<protein>
    <submittedName>
        <fullName evidence="2">Uncharacterized protein</fullName>
    </submittedName>
</protein>
<keyword evidence="3" id="KW-1185">Reference proteome</keyword>